<dbReference type="Proteomes" id="UP000001631">
    <property type="component" value="Unassembled WGS sequence"/>
</dbReference>
<keyword evidence="2" id="KW-1185">Reference proteome</keyword>
<name>C0NYN9_AJECG</name>
<dbReference type="InParanoid" id="C0NYN9"/>
<dbReference type="VEuPathDB" id="FungiDB:I7I50_08611"/>
<accession>C0NYN9</accession>
<proteinExistence type="predicted"/>
<evidence type="ECO:0000313" key="1">
    <source>
        <dbReference type="EMBL" id="EEH03329.1"/>
    </source>
</evidence>
<dbReference type="AlphaFoldDB" id="C0NYN9"/>
<dbReference type="HOGENOM" id="CLU_713649_0_0_1"/>
<reference evidence="1" key="1">
    <citation type="submission" date="2009-02" db="EMBL/GenBank/DDBJ databases">
        <title>The Genome Sequence of Ajellomyces capsulatus strain G186AR.</title>
        <authorList>
            <consortium name="The Broad Institute Genome Sequencing Platform"/>
            <person name="Champion M."/>
            <person name="Cuomo C."/>
            <person name="Ma L.-J."/>
            <person name="Henn M.R."/>
            <person name="Sil A."/>
            <person name="Goldman B."/>
            <person name="Young S.K."/>
            <person name="Kodira C.D."/>
            <person name="Zeng Q."/>
            <person name="Koehrsen M."/>
            <person name="Alvarado L."/>
            <person name="Berlin A."/>
            <person name="Borenstein D."/>
            <person name="Chen Z."/>
            <person name="Engels R."/>
            <person name="Freedman E."/>
            <person name="Gellesch M."/>
            <person name="Goldberg J."/>
            <person name="Griggs A."/>
            <person name="Gujja S."/>
            <person name="Heiman D."/>
            <person name="Hepburn T."/>
            <person name="Howarth C."/>
            <person name="Jen D."/>
            <person name="Larson L."/>
            <person name="Lewis B."/>
            <person name="Mehta T."/>
            <person name="Park D."/>
            <person name="Pearson M."/>
            <person name="Roberts A."/>
            <person name="Saif S."/>
            <person name="Shea T."/>
            <person name="Shenoy N."/>
            <person name="Sisk P."/>
            <person name="Stolte C."/>
            <person name="Sykes S."/>
            <person name="Walk T."/>
            <person name="White J."/>
            <person name="Yandava C."/>
            <person name="Klein B."/>
            <person name="McEwen J.G."/>
            <person name="Puccia R."/>
            <person name="Goldman G.H."/>
            <person name="Felipe M.S."/>
            <person name="Nino-Vega G."/>
            <person name="San-Blas G."/>
            <person name="Taylor J."/>
            <person name="Mendoza L."/>
            <person name="Galagan J."/>
            <person name="Nusbaum C."/>
            <person name="Birren B."/>
        </authorList>
    </citation>
    <scope>NUCLEOTIDE SEQUENCE</scope>
    <source>
        <strain evidence="1">G186AR</strain>
    </source>
</reference>
<dbReference type="STRING" id="447093.C0NYN9"/>
<dbReference type="EMBL" id="GG663377">
    <property type="protein sequence ID" value="EEH03329.1"/>
    <property type="molecule type" value="Genomic_DNA"/>
</dbReference>
<evidence type="ECO:0000313" key="2">
    <source>
        <dbReference type="Proteomes" id="UP000001631"/>
    </source>
</evidence>
<gene>
    <name evidence="1" type="ORF">HCBG_08269</name>
</gene>
<dbReference type="GeneID" id="69041285"/>
<organism evidence="1 2">
    <name type="scientific">Ajellomyces capsulatus (strain G186AR / H82 / ATCC MYA-2454 / RMSCC 2432)</name>
    <name type="common">Darling's disease fungus</name>
    <name type="synonym">Histoplasma capsulatum</name>
    <dbReference type="NCBI Taxonomy" id="447093"/>
    <lineage>
        <taxon>Eukaryota</taxon>
        <taxon>Fungi</taxon>
        <taxon>Dikarya</taxon>
        <taxon>Ascomycota</taxon>
        <taxon>Pezizomycotina</taxon>
        <taxon>Eurotiomycetes</taxon>
        <taxon>Eurotiomycetidae</taxon>
        <taxon>Onygenales</taxon>
        <taxon>Ajellomycetaceae</taxon>
        <taxon>Histoplasma</taxon>
    </lineage>
</organism>
<sequence>MADGNSGTGSSQLKLAPSLLLHADNSHYLFRLHPAEVFPALTKYPVLILRQHLLHRLIPVVRLSNLTVKPPAAHHPDSGLIGDFHARCCRIAPKQDGFRELNTNTKLPENLPMSGTPSEANPIEGWLVQQYAKKARDDPWSIERYSACRLLKESGIPCYLWAEDTLAYYGVPTVVFYVHIIVSDIKKAADALVERGWHPPPSGFEPKYIDIKEATCYLVEPQCKSVDLLDDVVALTAASDWDIKLPEIATQKSWHCQRTARWPFIPPLHEFLDSLIRRWLDTPDAHFFFRSHIGCFLGYLYGYIPILKLREFADYLKMEHRQYHLDVVAGVSYTREPFRIHSQKIRDSILRGEYEFQECSVSRDDERFFTADVEARLLATLPPANHK</sequence>
<protein>
    <submittedName>
        <fullName evidence="1">Uncharacterized protein</fullName>
    </submittedName>
</protein>
<dbReference type="RefSeq" id="XP_045283810.1">
    <property type="nucleotide sequence ID" value="XM_045435318.1"/>
</dbReference>